<evidence type="ECO:0000313" key="2">
    <source>
        <dbReference type="Proteomes" id="UP001569153"/>
    </source>
</evidence>
<gene>
    <name evidence="1" type="ORF">ACED38_12315</name>
</gene>
<dbReference type="EMBL" id="JBGOOT010000009">
    <property type="protein sequence ID" value="MEZ8195660.1"/>
    <property type="molecule type" value="Genomic_DNA"/>
</dbReference>
<name>A0ABV4M819_9VIBR</name>
<reference evidence="1 2" key="1">
    <citation type="submission" date="2024-06" db="EMBL/GenBank/DDBJ databases">
        <authorList>
            <person name="Steensen K."/>
            <person name="Seneca J."/>
            <person name="Bartlau N."/>
            <person name="Yu A.X."/>
            <person name="Polz M.F."/>
        </authorList>
    </citation>
    <scope>NUCLEOTIDE SEQUENCE [LARGE SCALE GENOMIC DNA]</scope>
    <source>
        <strain evidence="1 2">FF146</strain>
    </source>
</reference>
<organism evidence="1 2">
    <name type="scientific">Vibrio cortegadensis</name>
    <dbReference type="NCBI Taxonomy" id="1328770"/>
    <lineage>
        <taxon>Bacteria</taxon>
        <taxon>Pseudomonadati</taxon>
        <taxon>Pseudomonadota</taxon>
        <taxon>Gammaproteobacteria</taxon>
        <taxon>Vibrionales</taxon>
        <taxon>Vibrionaceae</taxon>
        <taxon>Vibrio</taxon>
    </lineage>
</organism>
<protein>
    <submittedName>
        <fullName evidence="1">Uncharacterized protein</fullName>
    </submittedName>
</protein>
<proteinExistence type="predicted"/>
<dbReference type="Proteomes" id="UP001569153">
    <property type="component" value="Unassembled WGS sequence"/>
</dbReference>
<keyword evidence="2" id="KW-1185">Reference proteome</keyword>
<evidence type="ECO:0000313" key="1">
    <source>
        <dbReference type="EMBL" id="MEZ8195660.1"/>
    </source>
</evidence>
<dbReference type="RefSeq" id="WP_371730546.1">
    <property type="nucleotide sequence ID" value="NZ_JBGOOT010000009.1"/>
</dbReference>
<comment type="caution">
    <text evidence="1">The sequence shown here is derived from an EMBL/GenBank/DDBJ whole genome shotgun (WGS) entry which is preliminary data.</text>
</comment>
<accession>A0ABV4M819</accession>
<sequence>MEIKELSQSFIDLLHEQAIEINNIYDDIGGVFDAYGNDTPIDSELTSFYDECDRIYAVCDIIIQNSMRAIEREQKKHGGTRKGAGRKVKRLTKQIRIDKDLAESFKMMSDYYRSLDDDGRRDFDNRFSTSGLLFPNG</sequence>